<dbReference type="InterPro" id="IPR036291">
    <property type="entry name" value="NAD(P)-bd_dom_sf"/>
</dbReference>
<reference evidence="2" key="1">
    <citation type="submission" date="2015-06" db="EMBL/GenBank/DDBJ databases">
        <authorList>
            <person name="Nguyen H."/>
        </authorList>
    </citation>
    <scope>NUCLEOTIDE SEQUENCE</scope>
    <source>
        <strain evidence="2">DAOM 180753</strain>
    </source>
</reference>
<dbReference type="SUPFAM" id="SSF51735">
    <property type="entry name" value="NAD(P)-binding Rossmann-fold domains"/>
    <property type="match status" value="1"/>
</dbReference>
<keyword evidence="1" id="KW-0812">Transmembrane</keyword>
<dbReference type="Gene3D" id="3.40.50.20">
    <property type="match status" value="1"/>
</dbReference>
<gene>
    <name evidence="2" type="ORF">VN97_g11951</name>
</gene>
<organism evidence="2 3">
    <name type="scientific">Penicillium thymicola</name>
    <dbReference type="NCBI Taxonomy" id="293382"/>
    <lineage>
        <taxon>Eukaryota</taxon>
        <taxon>Fungi</taxon>
        <taxon>Dikarya</taxon>
        <taxon>Ascomycota</taxon>
        <taxon>Pezizomycotina</taxon>
        <taxon>Eurotiomycetes</taxon>
        <taxon>Eurotiomycetidae</taxon>
        <taxon>Eurotiales</taxon>
        <taxon>Aspergillaceae</taxon>
        <taxon>Penicillium</taxon>
    </lineage>
</organism>
<reference evidence="2" key="2">
    <citation type="journal article" date="2016" name="Fungal Biol.">
        <title>Ochratoxin A production by Penicillium thymicola.</title>
        <authorList>
            <person name="Nguyen H.D.T."/>
            <person name="McMullin D.R."/>
            <person name="Ponomareva E."/>
            <person name="Riley R."/>
            <person name="Pomraning K.R."/>
            <person name="Baker S.E."/>
            <person name="Seifert K.A."/>
        </authorList>
    </citation>
    <scope>NUCLEOTIDE SEQUENCE</scope>
    <source>
        <strain evidence="2">DAOM 180753</strain>
    </source>
</reference>
<evidence type="ECO:0000313" key="2">
    <source>
        <dbReference type="EMBL" id="KAJ9481522.1"/>
    </source>
</evidence>
<accession>A0AAI9T6B6</accession>
<proteinExistence type="predicted"/>
<protein>
    <submittedName>
        <fullName evidence="2">Uncharacterized protein</fullName>
    </submittedName>
</protein>
<dbReference type="EMBL" id="LACB01000757">
    <property type="protein sequence ID" value="KAJ9481522.1"/>
    <property type="molecule type" value="Genomic_DNA"/>
</dbReference>
<dbReference type="Proteomes" id="UP001227192">
    <property type="component" value="Unassembled WGS sequence"/>
</dbReference>
<sequence length="482" mass="53569">MSIKSAKASMSSRTWSRVFWHLLRICLSFSLLFVDNTILVVAGLLAYLPSTANRRRATQRNVRFYPKTVLITGVGTTHGLTLARSWAVEGHRVVGADVTDLDLPVRSGGSMSKALVAFYQIPKDHYISRLLDVIHREKIDLWIPCSPKASSIEDATARQVVESRTSCKCITFDTELAACFAHPDSFRQYVIERGLPVLEHHRVQSRDSVHKILHRSPSKSYQISRAAPSANEKALLLPRRTLSKTYTVVSEIQISKDQPWILQQQSRLGEIFADLLIVRGHVQAIKVRVSETGSSTCGVSASRLGEALAASVHRLMQILAAKGGVRSTGHLSVRLMVDEEFKANSVRHTIYIAGCTPGAKAVDNLLYDVPCSIAGYLSVFPSNPVDTANITANVTATLPSTRSAPTFARAALLPAAFLQFSSFHFALTALEVVEAELVRLLFWKDPLFSFLDPVPWWWQVHVYQPLREIWVLMKQTREAGLT</sequence>
<name>A0AAI9T6B6_PENTH</name>
<comment type="caution">
    <text evidence="2">The sequence shown here is derived from an EMBL/GenBank/DDBJ whole genome shotgun (WGS) entry which is preliminary data.</text>
</comment>
<keyword evidence="1" id="KW-0472">Membrane</keyword>
<evidence type="ECO:0000313" key="3">
    <source>
        <dbReference type="Proteomes" id="UP001227192"/>
    </source>
</evidence>
<feature type="transmembrane region" description="Helical" evidence="1">
    <location>
        <begin position="21"/>
        <end position="48"/>
    </location>
</feature>
<dbReference type="AlphaFoldDB" id="A0AAI9T6B6"/>
<keyword evidence="3" id="KW-1185">Reference proteome</keyword>
<evidence type="ECO:0000256" key="1">
    <source>
        <dbReference type="SAM" id="Phobius"/>
    </source>
</evidence>
<keyword evidence="1" id="KW-1133">Transmembrane helix</keyword>